<comment type="caution">
    <text evidence="3">The sequence shown here is derived from an EMBL/GenBank/DDBJ whole genome shotgun (WGS) entry which is preliminary data.</text>
</comment>
<dbReference type="InterPro" id="IPR001447">
    <property type="entry name" value="Arylamine_N-AcTrfase"/>
</dbReference>
<dbReference type="Pfam" id="PF00797">
    <property type="entry name" value="Acetyltransf_2"/>
    <property type="match status" value="1"/>
</dbReference>
<dbReference type="PANTHER" id="PTHR11786">
    <property type="entry name" value="N-HYDROXYARYLAMINE O-ACETYLTRANSFERASE"/>
    <property type="match status" value="1"/>
</dbReference>
<dbReference type="Gene3D" id="2.60.120.330">
    <property type="entry name" value="B-lactam Antibiotic, Isopenicillin N Synthase, Chain"/>
    <property type="match status" value="1"/>
</dbReference>
<sequence>MAPMFLPDTVAVIDLARLLEQDIAETTKLIHALENPGYSYLDFRNAPTTEAVANEARAMYALADEYFQKPEQAKARDHREGQPSWSDRGYKSCETNESFEMSTDEMRSNVLRLPERLAKEAPLVASFHGHCAEAARILLAQLAAALDLPILESVHDESEPSETGLKLISEPSVPFAADVVENKHRDSSTLTLLFYDSWSIHVTQPVDGAGKRYYLSYFLRPDHRLREEWEAADDSTVDRRAVDHVLGGALALIHAESRTHAALYRDDFPGHGETALAQHRTEPSGPSLAHQPLRIFSMAADEFRDSESQESAYSDLQVAAWLERISLPAPYKQYWSSPSTIPKTEDSLRTLFRCQITTFPYENLSVHYSPTHKVDINPASLYAKMMEAPHNGRGGYCMELSIFFHHMLRGLGFPVYMTGVRNRTRTDGVPRGEYQGWTHINNIIHLPCGAKFSADVAFGGDGPTSPLPMDGLGAAVQNLGPQEVRLVHDTIPKQRLHGPKLWIYQYRNGADREWNPFYSFAELEFFQEDFEVQNWWTSVKTLHRWTVLVVRFLRRGEPVDFAEAEAWRRGGDDQRGDDDDGAVQIVGKVMLVNDAVKVNMGAKTQVVHRVDSEEGRRKALRDYFGIRLTDDEAKCIEGWDMALPASS</sequence>
<feature type="compositionally biased region" description="Basic and acidic residues" evidence="2">
    <location>
        <begin position="71"/>
        <end position="81"/>
    </location>
</feature>
<evidence type="ECO:0000313" key="3">
    <source>
        <dbReference type="EMBL" id="KAJ6441313.1"/>
    </source>
</evidence>
<dbReference type="EMBL" id="JAQHRD010000005">
    <property type="protein sequence ID" value="KAJ6441313.1"/>
    <property type="molecule type" value="Genomic_DNA"/>
</dbReference>
<gene>
    <name evidence="3" type="ORF">O9K51_07109</name>
</gene>
<dbReference type="SUPFAM" id="SSF51197">
    <property type="entry name" value="Clavaminate synthase-like"/>
    <property type="match status" value="1"/>
</dbReference>
<dbReference type="PANTHER" id="PTHR11786:SF0">
    <property type="entry name" value="ARYLAMINE N-ACETYLTRANSFERASE 4-RELATED"/>
    <property type="match status" value="1"/>
</dbReference>
<evidence type="ECO:0000256" key="1">
    <source>
        <dbReference type="ARBA" id="ARBA00006547"/>
    </source>
</evidence>
<dbReference type="AlphaFoldDB" id="A0AB34FP91"/>
<dbReference type="Proteomes" id="UP001163105">
    <property type="component" value="Unassembled WGS sequence"/>
</dbReference>
<evidence type="ECO:0000256" key="2">
    <source>
        <dbReference type="SAM" id="MobiDB-lite"/>
    </source>
</evidence>
<feature type="region of interest" description="Disordered" evidence="2">
    <location>
        <begin position="71"/>
        <end position="92"/>
    </location>
</feature>
<keyword evidence="4" id="KW-1185">Reference proteome</keyword>
<dbReference type="InterPro" id="IPR053710">
    <property type="entry name" value="Arylamine_NAT_domain_sf"/>
</dbReference>
<protein>
    <submittedName>
        <fullName evidence="3">N-hydroxyarylamine O-acetyltransferase</fullName>
    </submittedName>
</protein>
<accession>A0AB34FP91</accession>
<dbReference type="Gene3D" id="3.30.2140.20">
    <property type="match status" value="1"/>
</dbReference>
<organism evidence="3 4">
    <name type="scientific">Purpureocillium lavendulum</name>
    <dbReference type="NCBI Taxonomy" id="1247861"/>
    <lineage>
        <taxon>Eukaryota</taxon>
        <taxon>Fungi</taxon>
        <taxon>Dikarya</taxon>
        <taxon>Ascomycota</taxon>
        <taxon>Pezizomycotina</taxon>
        <taxon>Sordariomycetes</taxon>
        <taxon>Hypocreomycetidae</taxon>
        <taxon>Hypocreales</taxon>
        <taxon>Ophiocordycipitaceae</taxon>
        <taxon>Purpureocillium</taxon>
    </lineage>
</organism>
<proteinExistence type="inferred from homology"/>
<dbReference type="GO" id="GO:0016407">
    <property type="term" value="F:acetyltransferase activity"/>
    <property type="evidence" value="ECO:0007669"/>
    <property type="project" value="InterPro"/>
</dbReference>
<reference evidence="3" key="1">
    <citation type="submission" date="2023-01" db="EMBL/GenBank/DDBJ databases">
        <title>The growth and conidiation of Purpureocillium lavendulum are regulated by nitrogen source and histone H3K14 acetylation.</title>
        <authorList>
            <person name="Tang P."/>
            <person name="Han J."/>
            <person name="Zhang C."/>
            <person name="Tang P."/>
            <person name="Qi F."/>
            <person name="Zhang K."/>
            <person name="Liang L."/>
        </authorList>
    </citation>
    <scope>NUCLEOTIDE SEQUENCE</scope>
    <source>
        <strain evidence="3">YMF1.00683</strain>
    </source>
</reference>
<evidence type="ECO:0000313" key="4">
    <source>
        <dbReference type="Proteomes" id="UP001163105"/>
    </source>
</evidence>
<dbReference type="SUPFAM" id="SSF54001">
    <property type="entry name" value="Cysteine proteinases"/>
    <property type="match status" value="1"/>
</dbReference>
<dbReference type="InterPro" id="IPR038765">
    <property type="entry name" value="Papain-like_cys_pep_sf"/>
</dbReference>
<name>A0AB34FP91_9HYPO</name>
<comment type="similarity">
    <text evidence="1">Belongs to the arylamine N-acetyltransferase family.</text>
</comment>
<dbReference type="InterPro" id="IPR027443">
    <property type="entry name" value="IPNS-like_sf"/>
</dbReference>